<evidence type="ECO:0000313" key="2">
    <source>
        <dbReference type="EMBL" id="CAG5080532.1"/>
    </source>
</evidence>
<feature type="compositionally biased region" description="Low complexity" evidence="1">
    <location>
        <begin position="155"/>
        <end position="181"/>
    </location>
</feature>
<name>A0ABN7RQX3_OIKDI</name>
<organism evidence="2 3">
    <name type="scientific">Oikopleura dioica</name>
    <name type="common">Tunicate</name>
    <dbReference type="NCBI Taxonomy" id="34765"/>
    <lineage>
        <taxon>Eukaryota</taxon>
        <taxon>Metazoa</taxon>
        <taxon>Chordata</taxon>
        <taxon>Tunicata</taxon>
        <taxon>Appendicularia</taxon>
        <taxon>Copelata</taxon>
        <taxon>Oikopleuridae</taxon>
        <taxon>Oikopleura</taxon>
    </lineage>
</organism>
<reference evidence="2 3" key="1">
    <citation type="submission" date="2021-04" db="EMBL/GenBank/DDBJ databases">
        <authorList>
            <person name="Bliznina A."/>
        </authorList>
    </citation>
    <scope>NUCLEOTIDE SEQUENCE [LARGE SCALE GENOMIC DNA]</scope>
</reference>
<protein>
    <submittedName>
        <fullName evidence="2">Oidioi.mRNA.OKI2018_I69.PAR.g9633.t1.cds</fullName>
    </submittedName>
</protein>
<keyword evidence="3" id="KW-1185">Reference proteome</keyword>
<feature type="region of interest" description="Disordered" evidence="1">
    <location>
        <begin position="117"/>
        <end position="208"/>
    </location>
</feature>
<dbReference type="Proteomes" id="UP001158576">
    <property type="component" value="Chromosome PAR"/>
</dbReference>
<feature type="compositionally biased region" description="Polar residues" evidence="1">
    <location>
        <begin position="182"/>
        <end position="193"/>
    </location>
</feature>
<proteinExistence type="predicted"/>
<feature type="region of interest" description="Disordered" evidence="1">
    <location>
        <begin position="48"/>
        <end position="71"/>
    </location>
</feature>
<feature type="compositionally biased region" description="Low complexity" evidence="1">
    <location>
        <begin position="194"/>
        <end position="207"/>
    </location>
</feature>
<feature type="region of interest" description="Disordered" evidence="1">
    <location>
        <begin position="1"/>
        <end position="30"/>
    </location>
</feature>
<feature type="compositionally biased region" description="Low complexity" evidence="1">
    <location>
        <begin position="117"/>
        <end position="129"/>
    </location>
</feature>
<feature type="compositionally biased region" description="Polar residues" evidence="1">
    <location>
        <begin position="10"/>
        <end position="19"/>
    </location>
</feature>
<accession>A0ABN7RQX3</accession>
<feature type="compositionally biased region" description="Basic and acidic residues" evidence="1">
    <location>
        <begin position="60"/>
        <end position="71"/>
    </location>
</feature>
<sequence length="380" mass="41436">MIEKLLKITNPLSSSNHGNSPPKIDNSKNVKTTKISSLMSYVTKPPQKKRTIIAIPLKPKQKEETSKLPEIKEEKKLQEKIEVKKIETKSDNSDSLLDKNSDKSLDDLSIPEISISSGSSVSSICDSPITVTPKSQPKKIQNSTSRKSDSKCAVSSSLESSSSAENSSLSTSSNPSSSSPSPLQKSTNQTVQASSGYGSEGYVSENSTKSQFENAKRIIVPIVAKVTPAPAKPAIELNKTHVIPKIEKKSSFLAAKPFLTNKVEPKFVDIRDEKSHCARCHKSFNPNSSSNAEMRCLLPHPTNMVIALGRDQNGTNFVCLCCRTEFKLPKMTFYEAGVNSMLTGYCFRGQHTSKSKSIDYQDKGGAALSCEEAGCIEFFV</sequence>
<gene>
    <name evidence="2" type="ORF">OKIOD_LOCUS1191</name>
</gene>
<feature type="compositionally biased region" description="Polar residues" evidence="1">
    <location>
        <begin position="130"/>
        <end position="145"/>
    </location>
</feature>
<evidence type="ECO:0000313" key="3">
    <source>
        <dbReference type="Proteomes" id="UP001158576"/>
    </source>
</evidence>
<dbReference type="EMBL" id="OU015568">
    <property type="protein sequence ID" value="CAG5080532.1"/>
    <property type="molecule type" value="Genomic_DNA"/>
</dbReference>
<feature type="region of interest" description="Disordered" evidence="1">
    <location>
        <begin position="83"/>
        <end position="105"/>
    </location>
</feature>
<evidence type="ECO:0000256" key="1">
    <source>
        <dbReference type="SAM" id="MobiDB-lite"/>
    </source>
</evidence>